<keyword evidence="4 8" id="KW-1133">Transmembrane helix</keyword>
<dbReference type="Pfam" id="PF13807">
    <property type="entry name" value="GNVR"/>
    <property type="match status" value="1"/>
</dbReference>
<feature type="domain" description="Tyrosine-protein kinase G-rich" evidence="10">
    <location>
        <begin position="291"/>
        <end position="362"/>
    </location>
</feature>
<dbReference type="eggNOG" id="COG3206">
    <property type="taxonomic scope" value="Bacteria"/>
</dbReference>
<organism evidence="11 12">
    <name type="scientific">Rhodothermus marinus (strain ATCC 43812 / DSM 4252 / R-10)</name>
    <name type="common">Rhodothermus obamensis</name>
    <dbReference type="NCBI Taxonomy" id="518766"/>
    <lineage>
        <taxon>Bacteria</taxon>
        <taxon>Pseudomonadati</taxon>
        <taxon>Rhodothermota</taxon>
        <taxon>Rhodothermia</taxon>
        <taxon>Rhodothermales</taxon>
        <taxon>Rhodothermaceae</taxon>
        <taxon>Rhodothermus</taxon>
    </lineage>
</organism>
<evidence type="ECO:0000256" key="5">
    <source>
        <dbReference type="ARBA" id="ARBA00023136"/>
    </source>
</evidence>
<evidence type="ECO:0000259" key="9">
    <source>
        <dbReference type="Pfam" id="PF02706"/>
    </source>
</evidence>
<feature type="domain" description="Polysaccharide chain length determinant N-terminal" evidence="9">
    <location>
        <begin position="31"/>
        <end position="92"/>
    </location>
</feature>
<dbReference type="InterPro" id="IPR003856">
    <property type="entry name" value="LPS_length_determ_N"/>
</dbReference>
<name>D0MGZ9_RHOM4</name>
<dbReference type="GO" id="GO:0005886">
    <property type="term" value="C:plasma membrane"/>
    <property type="evidence" value="ECO:0007669"/>
    <property type="project" value="UniProtKB-SubCell"/>
</dbReference>
<evidence type="ECO:0000256" key="3">
    <source>
        <dbReference type="ARBA" id="ARBA00022692"/>
    </source>
</evidence>
<dbReference type="STRING" id="518766.Rmar_0889"/>
<protein>
    <submittedName>
        <fullName evidence="11">Lipopolysaccharide biosynthesis protein</fullName>
    </submittedName>
</protein>
<dbReference type="InterPro" id="IPR032807">
    <property type="entry name" value="GNVR"/>
</dbReference>
<keyword evidence="3 8" id="KW-0812">Transmembrane</keyword>
<dbReference type="AlphaFoldDB" id="D0MGZ9"/>
<evidence type="ECO:0000256" key="6">
    <source>
        <dbReference type="SAM" id="Coils"/>
    </source>
</evidence>
<dbReference type="HOGENOM" id="CLU_662023_0_0_10"/>
<dbReference type="Pfam" id="PF02706">
    <property type="entry name" value="Wzz"/>
    <property type="match status" value="1"/>
</dbReference>
<feature type="compositionally biased region" description="Pro residues" evidence="7">
    <location>
        <begin position="15"/>
        <end position="26"/>
    </location>
</feature>
<sequence>MSDASQQERQSSATPPAPPPGWPYYGPPEDDEISLLDLGVVIARQRRVIVVSVLVALVVGVVVALLSPKSYVAEAKLAPSSTGSTGGALSALRSFGLSLGEDEIVSPSVYPDIVGSPDFLLALARDTFYIAEEGRPMTLVEYYGRRSWLSYLNPLNWLSGDEGAPVRDLYSGALILPTEEEYEAIRELREVLSASEKAGGGLLKEGPGVITVRAETDDPYLSAAIVERAIRHLQAAINRIKTEKARQDLEFLERKFAQVEAELRQAENELARFLDANRNPQTAQLRAEMERLQRQVSFKEQLYRELQLQKTQAEIQVQKEAPVLSIVQPPVPPDEPSGTSRKLIVLLFLFLGVFVGLGLAFVNHWLSRPPSDDEERRKVEEVRALFRPATWWGEVKALVNGRKESSRASVQQRVR</sequence>
<feature type="compositionally biased region" description="Polar residues" evidence="7">
    <location>
        <begin position="1"/>
        <end position="14"/>
    </location>
</feature>
<evidence type="ECO:0000256" key="8">
    <source>
        <dbReference type="SAM" id="Phobius"/>
    </source>
</evidence>
<evidence type="ECO:0000256" key="1">
    <source>
        <dbReference type="ARBA" id="ARBA00004651"/>
    </source>
</evidence>
<evidence type="ECO:0000256" key="4">
    <source>
        <dbReference type="ARBA" id="ARBA00022989"/>
    </source>
</evidence>
<accession>D0MGZ9</accession>
<reference evidence="11 12" key="1">
    <citation type="journal article" date="2009" name="Stand. Genomic Sci.">
        <title>Complete genome sequence of Rhodothermus marinus type strain (R-10).</title>
        <authorList>
            <person name="Nolan M."/>
            <person name="Tindall B.J."/>
            <person name="Pomrenke H."/>
            <person name="Lapidus A."/>
            <person name="Copeland A."/>
            <person name="Glavina Del Rio T."/>
            <person name="Lucas S."/>
            <person name="Chen F."/>
            <person name="Tice H."/>
            <person name="Cheng J.F."/>
            <person name="Saunders E."/>
            <person name="Han C."/>
            <person name="Bruce D."/>
            <person name="Goodwin L."/>
            <person name="Chain P."/>
            <person name="Pitluck S."/>
            <person name="Ovchinikova G."/>
            <person name="Pati A."/>
            <person name="Ivanova N."/>
            <person name="Mavromatis K."/>
            <person name="Chen A."/>
            <person name="Palaniappan K."/>
            <person name="Land M."/>
            <person name="Hauser L."/>
            <person name="Chang Y.J."/>
            <person name="Jeffries C.D."/>
            <person name="Brettin T."/>
            <person name="Goker M."/>
            <person name="Bristow J."/>
            <person name="Eisen J.A."/>
            <person name="Markowitz V."/>
            <person name="Hugenholtz P."/>
            <person name="Kyrpides N.C."/>
            <person name="Klenk H.P."/>
            <person name="Detter J.C."/>
        </authorList>
    </citation>
    <scope>NUCLEOTIDE SEQUENCE [LARGE SCALE GENOMIC DNA]</scope>
    <source>
        <strain evidence="12">ATCC 43812 / DSM 4252 / R-10</strain>
    </source>
</reference>
<keyword evidence="12" id="KW-1185">Reference proteome</keyword>
<evidence type="ECO:0000259" key="10">
    <source>
        <dbReference type="Pfam" id="PF13807"/>
    </source>
</evidence>
<feature type="region of interest" description="Disordered" evidence="7">
    <location>
        <begin position="1"/>
        <end position="26"/>
    </location>
</feature>
<keyword evidence="6" id="KW-0175">Coiled coil</keyword>
<feature type="transmembrane region" description="Helical" evidence="8">
    <location>
        <begin position="48"/>
        <end position="67"/>
    </location>
</feature>
<evidence type="ECO:0000256" key="2">
    <source>
        <dbReference type="ARBA" id="ARBA00022475"/>
    </source>
</evidence>
<keyword evidence="2" id="KW-1003">Cell membrane</keyword>
<proteinExistence type="predicted"/>
<dbReference type="KEGG" id="rmr:Rmar_0889"/>
<dbReference type="Proteomes" id="UP000002221">
    <property type="component" value="Chromosome"/>
</dbReference>
<dbReference type="EMBL" id="CP001807">
    <property type="protein sequence ID" value="ACY47784.1"/>
    <property type="molecule type" value="Genomic_DNA"/>
</dbReference>
<dbReference type="InterPro" id="IPR050445">
    <property type="entry name" value="Bact_polysacc_biosynth/exp"/>
</dbReference>
<dbReference type="PANTHER" id="PTHR32309">
    <property type="entry name" value="TYROSINE-PROTEIN KINASE"/>
    <property type="match status" value="1"/>
</dbReference>
<comment type="subcellular location">
    <subcellularLocation>
        <location evidence="1">Cell membrane</location>
        <topology evidence="1">Multi-pass membrane protein</topology>
    </subcellularLocation>
</comment>
<dbReference type="PANTHER" id="PTHR32309:SF31">
    <property type="entry name" value="CAPSULAR EXOPOLYSACCHARIDE FAMILY"/>
    <property type="match status" value="1"/>
</dbReference>
<evidence type="ECO:0000256" key="7">
    <source>
        <dbReference type="SAM" id="MobiDB-lite"/>
    </source>
</evidence>
<feature type="coiled-coil region" evidence="6">
    <location>
        <begin position="223"/>
        <end position="309"/>
    </location>
</feature>
<evidence type="ECO:0000313" key="11">
    <source>
        <dbReference type="EMBL" id="ACY47784.1"/>
    </source>
</evidence>
<dbReference type="OrthoDB" id="1522571at2"/>
<evidence type="ECO:0000313" key="12">
    <source>
        <dbReference type="Proteomes" id="UP000002221"/>
    </source>
</evidence>
<feature type="transmembrane region" description="Helical" evidence="8">
    <location>
        <begin position="343"/>
        <end position="366"/>
    </location>
</feature>
<gene>
    <name evidence="11" type="ordered locus">Rmar_0889</name>
</gene>
<dbReference type="RefSeq" id="WP_012843396.1">
    <property type="nucleotide sequence ID" value="NC_013501.1"/>
</dbReference>
<keyword evidence="5 8" id="KW-0472">Membrane</keyword>